<accession>A0A175VE66</accession>
<dbReference type="InterPro" id="IPR027417">
    <property type="entry name" value="P-loop_NTPase"/>
</dbReference>
<comment type="caution">
    <text evidence="2">The sequence shown here is derived from an EMBL/GenBank/DDBJ whole genome shotgun (WGS) entry which is preliminary data.</text>
</comment>
<feature type="domain" description="AAA+ ATPase" evidence="1">
    <location>
        <begin position="134"/>
        <end position="276"/>
    </location>
</feature>
<dbReference type="PANTHER" id="PTHR30050:SF4">
    <property type="entry name" value="ATP-BINDING PROTEIN RV3427C IN INSERTION SEQUENCE-RELATED"/>
    <property type="match status" value="1"/>
</dbReference>
<dbReference type="Proteomes" id="UP000078435">
    <property type="component" value="Unassembled WGS sequence"/>
</dbReference>
<organism evidence="2 3">
    <name type="scientific">Aeromonas enteropelogenes</name>
    <name type="common">Aeromonas trota</name>
    <dbReference type="NCBI Taxonomy" id="29489"/>
    <lineage>
        <taxon>Bacteria</taxon>
        <taxon>Pseudomonadati</taxon>
        <taxon>Pseudomonadota</taxon>
        <taxon>Gammaproteobacteria</taxon>
        <taxon>Aeromonadales</taxon>
        <taxon>Aeromonadaceae</taxon>
        <taxon>Aeromonas</taxon>
    </lineage>
</organism>
<dbReference type="InterPro" id="IPR013317">
    <property type="entry name" value="DnaA_dom"/>
</dbReference>
<evidence type="ECO:0000313" key="3">
    <source>
        <dbReference type="Proteomes" id="UP000078435"/>
    </source>
</evidence>
<dbReference type="OrthoDB" id="6380502at2"/>
<sequence>MTDPHDPLRQELEEIEAKRQKIAKAKQDQRAHDPELKRHVGSLLERIRRLQQETGGSQYDYETLRKEYDAKANAEVRELQKAARQERIQKLIAQADLNPDWVFDKMDAGDPALQYPIETARYFISGFEHWEKSGGGCMLIYGDYGTGKSTLAGAVAHELIERHQKSVIFQQWASIVDRLFFNVIPDQDERNQYRRALEEVDLLIIDEVSANRAKMAESQSSFLGHLLRRRRNLSKSVIIITNHTPQTLHQAIGDFSYEAIKAFNPVDIHLNGPSRRPSIGNYRG</sequence>
<dbReference type="SUPFAM" id="SSF52540">
    <property type="entry name" value="P-loop containing nucleoside triphosphate hydrolases"/>
    <property type="match status" value="1"/>
</dbReference>
<evidence type="ECO:0000313" key="2">
    <source>
        <dbReference type="EMBL" id="KXU78955.1"/>
    </source>
</evidence>
<evidence type="ECO:0000259" key="1">
    <source>
        <dbReference type="SMART" id="SM00382"/>
    </source>
</evidence>
<dbReference type="SMART" id="SM00382">
    <property type="entry name" value="AAA"/>
    <property type="match status" value="1"/>
</dbReference>
<dbReference type="Pfam" id="PF00308">
    <property type="entry name" value="Bac_DnaA"/>
    <property type="match status" value="1"/>
</dbReference>
<protein>
    <submittedName>
        <fullName evidence="2">AAA family ATPase</fullName>
    </submittedName>
</protein>
<dbReference type="CDD" id="cd00009">
    <property type="entry name" value="AAA"/>
    <property type="match status" value="1"/>
</dbReference>
<dbReference type="Gene3D" id="3.40.50.300">
    <property type="entry name" value="P-loop containing nucleotide triphosphate hydrolases"/>
    <property type="match status" value="1"/>
</dbReference>
<dbReference type="RefSeq" id="WP_026457046.1">
    <property type="nucleotide sequence ID" value="NZ_JAAKWW010000012.1"/>
</dbReference>
<dbReference type="PANTHER" id="PTHR30050">
    <property type="entry name" value="CHROMOSOMAL REPLICATION INITIATOR PROTEIN DNAA"/>
    <property type="match status" value="1"/>
</dbReference>
<reference evidence="2 3" key="1">
    <citation type="submission" date="2016-02" db="EMBL/GenBank/DDBJ databases">
        <title>Draft genome sequence of Aeromonas trota strain 1999lcr isolated from cerebrospinal fluid (CSF).</title>
        <authorList>
            <person name="Dallagassa C.B."/>
            <person name="Prediger K.C."/>
            <person name="Weiss V.A."/>
            <person name="Assis F.E."/>
            <person name="Baura V."/>
            <person name="Cruz L.M."/>
            <person name="Souza E.M."/>
            <person name="Pedrosa F.O."/>
            <person name="Fadel-Picheth C.M."/>
        </authorList>
    </citation>
    <scope>NUCLEOTIDE SEQUENCE [LARGE SCALE GENOMIC DNA]</scope>
    <source>
        <strain evidence="2 3">1999lcr</strain>
    </source>
</reference>
<dbReference type="EMBL" id="JMGO02000013">
    <property type="protein sequence ID" value="KXU78955.1"/>
    <property type="molecule type" value="Genomic_DNA"/>
</dbReference>
<dbReference type="GO" id="GO:0006260">
    <property type="term" value="P:DNA replication"/>
    <property type="evidence" value="ECO:0007669"/>
    <property type="project" value="TreeGrafter"/>
</dbReference>
<proteinExistence type="predicted"/>
<dbReference type="InterPro" id="IPR003593">
    <property type="entry name" value="AAA+_ATPase"/>
</dbReference>
<dbReference type="AlphaFoldDB" id="A0A175VE66"/>
<name>A0A175VE66_AEREN</name>
<dbReference type="STRING" id="29489.VL01_18685"/>
<gene>
    <name evidence="2" type="ORF">LCR_01350</name>
</gene>